<dbReference type="SUPFAM" id="SSF49777">
    <property type="entry name" value="PEBP-like"/>
    <property type="match status" value="1"/>
</dbReference>
<dbReference type="CDD" id="cd00865">
    <property type="entry name" value="PEBP_bact_arch"/>
    <property type="match status" value="1"/>
</dbReference>
<gene>
    <name evidence="1" type="ORF">BJI67_04505</name>
</gene>
<dbReference type="PANTHER" id="PTHR30289">
    <property type="entry name" value="UNCHARACTERIZED PROTEIN YBCL-RELATED"/>
    <property type="match status" value="1"/>
</dbReference>
<proteinExistence type="predicted"/>
<dbReference type="KEGG" id="aaeo:BJI67_04505"/>
<protein>
    <submittedName>
        <fullName evidence="1">Phospholipid-binding protein</fullName>
    </submittedName>
</protein>
<reference evidence="1 2" key="1">
    <citation type="submission" date="2016-09" db="EMBL/GenBank/DDBJ databases">
        <title>Acidihalobacter prosperus V6 (DSM14174).</title>
        <authorList>
            <person name="Khaleque H.N."/>
            <person name="Ramsay J.P."/>
            <person name="Murphy R.J.T."/>
            <person name="Kaksonen A.H."/>
            <person name="Boxall N.J."/>
            <person name="Watkin E.L.J."/>
        </authorList>
    </citation>
    <scope>NUCLEOTIDE SEQUENCE [LARGE SCALE GENOMIC DNA]</scope>
    <source>
        <strain evidence="1 2">V6</strain>
    </source>
</reference>
<evidence type="ECO:0000313" key="1">
    <source>
        <dbReference type="EMBL" id="AOV16429.1"/>
    </source>
</evidence>
<sequence length="210" mass="22821">MKLVSDSLTDQAPIAPEYAFGIPDERHGMALGSNRNPHLAWEELPPGTRTLVLICYDPDVPSRIDEVNQPGKTVPASLPRVDFFHWVMVDINPSLPGIPAGKCSAAVTPGGKRTPNCPEGSRQGLNDYTTFMAGDERMAGLYYGYDGPCPPWNDEIVHHYNFVLYATDLERCPVEGDFSGADVLAAIEGHVLAESRIVGLYSLNPDVPAV</sequence>
<dbReference type="RefSeq" id="WP_070072021.1">
    <property type="nucleotide sequence ID" value="NZ_CP017448.1"/>
</dbReference>
<name>A0A1D8K639_9GAMM</name>
<dbReference type="EMBL" id="CP017448">
    <property type="protein sequence ID" value="AOV16429.1"/>
    <property type="molecule type" value="Genomic_DNA"/>
</dbReference>
<keyword evidence="2" id="KW-1185">Reference proteome</keyword>
<dbReference type="Proteomes" id="UP000095342">
    <property type="component" value="Chromosome"/>
</dbReference>
<dbReference type="PANTHER" id="PTHR30289:SF1">
    <property type="entry name" value="PEBP (PHOSPHATIDYLETHANOLAMINE-BINDING PROTEIN) FAMILY PROTEIN"/>
    <property type="match status" value="1"/>
</dbReference>
<accession>A0A1D8K639</accession>
<dbReference type="InterPro" id="IPR005247">
    <property type="entry name" value="YbhB_YbcL/LppC-like"/>
</dbReference>
<dbReference type="Pfam" id="PF01161">
    <property type="entry name" value="PBP"/>
    <property type="match status" value="1"/>
</dbReference>
<dbReference type="InterPro" id="IPR036610">
    <property type="entry name" value="PEBP-like_sf"/>
</dbReference>
<dbReference type="Gene3D" id="3.90.280.10">
    <property type="entry name" value="PEBP-like"/>
    <property type="match status" value="1"/>
</dbReference>
<dbReference type="InterPro" id="IPR008914">
    <property type="entry name" value="PEBP"/>
</dbReference>
<organism evidence="1 2">
    <name type="scientific">Acidihalobacter aeolianus</name>
    <dbReference type="NCBI Taxonomy" id="2792603"/>
    <lineage>
        <taxon>Bacteria</taxon>
        <taxon>Pseudomonadati</taxon>
        <taxon>Pseudomonadota</taxon>
        <taxon>Gammaproteobacteria</taxon>
        <taxon>Chromatiales</taxon>
        <taxon>Ectothiorhodospiraceae</taxon>
        <taxon>Acidihalobacter</taxon>
    </lineage>
</organism>
<dbReference type="AlphaFoldDB" id="A0A1D8K639"/>
<dbReference type="NCBIfam" id="TIGR00481">
    <property type="entry name" value="YbhB/YbcL family Raf kinase inhibitor-like protein"/>
    <property type="match status" value="1"/>
</dbReference>
<evidence type="ECO:0000313" key="2">
    <source>
        <dbReference type="Proteomes" id="UP000095342"/>
    </source>
</evidence>